<evidence type="ECO:0008006" key="3">
    <source>
        <dbReference type="Google" id="ProtNLM"/>
    </source>
</evidence>
<comment type="caution">
    <text evidence="1">The sequence shown here is derived from an EMBL/GenBank/DDBJ whole genome shotgun (WGS) entry which is preliminary data.</text>
</comment>
<name>A0ABP8X153_9ACTN</name>
<dbReference type="Pfam" id="PF06013">
    <property type="entry name" value="WXG100"/>
    <property type="match status" value="1"/>
</dbReference>
<evidence type="ECO:0000313" key="2">
    <source>
        <dbReference type="Proteomes" id="UP001499974"/>
    </source>
</evidence>
<dbReference type="InterPro" id="IPR010310">
    <property type="entry name" value="T7SS_ESAT-6-like"/>
</dbReference>
<dbReference type="InterPro" id="IPR036689">
    <property type="entry name" value="ESAT-6-like_sf"/>
</dbReference>
<dbReference type="SUPFAM" id="SSF140453">
    <property type="entry name" value="EsxAB dimer-like"/>
    <property type="match status" value="1"/>
</dbReference>
<reference evidence="2" key="1">
    <citation type="journal article" date="2019" name="Int. J. Syst. Evol. Microbiol.">
        <title>The Global Catalogue of Microorganisms (GCM) 10K type strain sequencing project: providing services to taxonomists for standard genome sequencing and annotation.</title>
        <authorList>
            <consortium name="The Broad Institute Genomics Platform"/>
            <consortium name="The Broad Institute Genome Sequencing Center for Infectious Disease"/>
            <person name="Wu L."/>
            <person name="Ma J."/>
        </authorList>
    </citation>
    <scope>NUCLEOTIDE SEQUENCE [LARGE SCALE GENOMIC DNA]</scope>
    <source>
        <strain evidence="2">JCM 18531</strain>
    </source>
</reference>
<dbReference type="Gene3D" id="1.10.287.1060">
    <property type="entry name" value="ESAT-6-like"/>
    <property type="match status" value="1"/>
</dbReference>
<protein>
    <recommendedName>
        <fullName evidence="3">ESAT-6-like protein</fullName>
    </recommendedName>
</protein>
<dbReference type="RefSeq" id="WP_345520442.1">
    <property type="nucleotide sequence ID" value="NZ_BAABKM010000002.1"/>
</dbReference>
<accession>A0ABP8X153</accession>
<gene>
    <name evidence="1" type="ORF">GCM10023349_13150</name>
</gene>
<dbReference type="EMBL" id="BAABKM010000002">
    <property type="protein sequence ID" value="GAA4698393.1"/>
    <property type="molecule type" value="Genomic_DNA"/>
</dbReference>
<dbReference type="Proteomes" id="UP001499974">
    <property type="component" value="Unassembled WGS sequence"/>
</dbReference>
<keyword evidence="2" id="KW-1185">Reference proteome</keyword>
<proteinExistence type="predicted"/>
<evidence type="ECO:0000313" key="1">
    <source>
        <dbReference type="EMBL" id="GAA4698393.1"/>
    </source>
</evidence>
<sequence>MAGFSSFEVDLDLLDETVAEMARCRASLDDLLDEVARRVSALQVTWGGLAAVAQQGSQAEWEAGCRQMGEALASMRTAGRVAHGSYGDAAATNLRMWEQVS</sequence>
<organism evidence="1 2">
    <name type="scientific">Nocardioides conyzicola</name>
    <dbReference type="NCBI Taxonomy" id="1651781"/>
    <lineage>
        <taxon>Bacteria</taxon>
        <taxon>Bacillati</taxon>
        <taxon>Actinomycetota</taxon>
        <taxon>Actinomycetes</taxon>
        <taxon>Propionibacteriales</taxon>
        <taxon>Nocardioidaceae</taxon>
        <taxon>Nocardioides</taxon>
    </lineage>
</organism>